<sequence length="78" mass="9175">MQVAKWGNSLAVRLPSELIKLLELREGDSIEIIVDEPRVFSVRKKQKVDTNLLERLRTFRGKLPVNFHFNRDEANERN</sequence>
<dbReference type="RefSeq" id="WP_119797651.1">
    <property type="nucleotide sequence ID" value="NZ_CP021659.1"/>
</dbReference>
<accession>A0A2U8I7M0</accession>
<proteinExistence type="predicted"/>
<reference evidence="2 3" key="1">
    <citation type="submission" date="2017-05" db="EMBL/GenBank/DDBJ databases">
        <title>Genome sequence of Candidatus Fukatsuia symbiotica and Candidatus Hamiltonella defensa from Acyrthosiphon pisum strain 5D.</title>
        <authorList>
            <person name="Patel V.A."/>
            <person name="Chevignon G."/>
            <person name="Russell J.A."/>
            <person name="Oliver K.M."/>
        </authorList>
    </citation>
    <scope>NUCLEOTIDE SEQUENCE [LARGE SCALE GENOMIC DNA]</scope>
    <source>
        <strain evidence="2 3">5D</strain>
    </source>
</reference>
<dbReference type="Pfam" id="PF04014">
    <property type="entry name" value="MazE_antitoxin"/>
    <property type="match status" value="1"/>
</dbReference>
<protein>
    <submittedName>
        <fullName evidence="2">AbrB family transcriptional regulator</fullName>
    </submittedName>
</protein>
<dbReference type="InterPro" id="IPR037914">
    <property type="entry name" value="SpoVT-AbrB_sf"/>
</dbReference>
<evidence type="ECO:0000259" key="1">
    <source>
        <dbReference type="SMART" id="SM00966"/>
    </source>
</evidence>
<organism evidence="2 3">
    <name type="scientific">Candidatus Fukatsuia symbiotica</name>
    <dbReference type="NCBI Taxonomy" id="1878942"/>
    <lineage>
        <taxon>Bacteria</taxon>
        <taxon>Pseudomonadati</taxon>
        <taxon>Pseudomonadota</taxon>
        <taxon>Gammaproteobacteria</taxon>
        <taxon>Enterobacterales</taxon>
        <taxon>Yersiniaceae</taxon>
        <taxon>Candidatus Fukatsuia</taxon>
    </lineage>
</organism>
<dbReference type="EMBL" id="CP021659">
    <property type="protein sequence ID" value="AWK15118.1"/>
    <property type="molecule type" value="Genomic_DNA"/>
</dbReference>
<dbReference type="OrthoDB" id="9795766at2"/>
<evidence type="ECO:0000313" key="2">
    <source>
        <dbReference type="EMBL" id="AWK15118.1"/>
    </source>
</evidence>
<evidence type="ECO:0000313" key="3">
    <source>
        <dbReference type="Proteomes" id="UP000261875"/>
    </source>
</evidence>
<dbReference type="Proteomes" id="UP000261875">
    <property type="component" value="Chromosome"/>
</dbReference>
<dbReference type="SMART" id="SM00966">
    <property type="entry name" value="SpoVT_AbrB"/>
    <property type="match status" value="1"/>
</dbReference>
<dbReference type="InterPro" id="IPR007159">
    <property type="entry name" value="SpoVT-AbrB_dom"/>
</dbReference>
<dbReference type="SUPFAM" id="SSF89447">
    <property type="entry name" value="AbrB/MazE/MraZ-like"/>
    <property type="match status" value="1"/>
</dbReference>
<dbReference type="KEGG" id="fsm:CCS41_12590"/>
<dbReference type="AlphaFoldDB" id="A0A2U8I7M0"/>
<gene>
    <name evidence="2" type="ORF">CCS41_12590</name>
</gene>
<keyword evidence="3" id="KW-1185">Reference proteome</keyword>
<dbReference type="Gene3D" id="2.10.260.10">
    <property type="match status" value="1"/>
</dbReference>
<dbReference type="GO" id="GO:0003677">
    <property type="term" value="F:DNA binding"/>
    <property type="evidence" value="ECO:0007669"/>
    <property type="project" value="InterPro"/>
</dbReference>
<name>A0A2U8I7M0_9GAMM</name>
<feature type="domain" description="SpoVT-AbrB" evidence="1">
    <location>
        <begin position="4"/>
        <end position="49"/>
    </location>
</feature>